<evidence type="ECO:0000313" key="4">
    <source>
        <dbReference type="Proteomes" id="UP000509241"/>
    </source>
</evidence>
<keyword evidence="2" id="KW-1133">Transmembrane helix</keyword>
<evidence type="ECO:0000256" key="2">
    <source>
        <dbReference type="SAM" id="Phobius"/>
    </source>
</evidence>
<dbReference type="Proteomes" id="UP000509241">
    <property type="component" value="Chromosome"/>
</dbReference>
<evidence type="ECO:0000313" key="3">
    <source>
        <dbReference type="EMBL" id="QLG47524.1"/>
    </source>
</evidence>
<name>A0A7D5KQL0_9EURY</name>
<dbReference type="EMBL" id="CP058601">
    <property type="protein sequence ID" value="QLG47524.1"/>
    <property type="molecule type" value="Genomic_DNA"/>
</dbReference>
<protein>
    <submittedName>
        <fullName evidence="3">Uncharacterized protein</fullName>
    </submittedName>
</protein>
<keyword evidence="4" id="KW-1185">Reference proteome</keyword>
<feature type="region of interest" description="Disordered" evidence="1">
    <location>
        <begin position="44"/>
        <end position="65"/>
    </location>
</feature>
<keyword evidence="2" id="KW-0812">Transmembrane</keyword>
<feature type="compositionally biased region" description="Basic and acidic residues" evidence="1">
    <location>
        <begin position="53"/>
        <end position="65"/>
    </location>
</feature>
<dbReference type="KEGG" id="haly:HYG82_01015"/>
<evidence type="ECO:0000256" key="1">
    <source>
        <dbReference type="SAM" id="MobiDB-lite"/>
    </source>
</evidence>
<dbReference type="AlphaFoldDB" id="A0A7D5KQL0"/>
<gene>
    <name evidence="3" type="ORF">HYG82_01015</name>
</gene>
<organism evidence="3 4">
    <name type="scientific">Natrinema halophilum</name>
    <dbReference type="NCBI Taxonomy" id="1699371"/>
    <lineage>
        <taxon>Archaea</taxon>
        <taxon>Methanobacteriati</taxon>
        <taxon>Methanobacteriota</taxon>
        <taxon>Stenosarchaea group</taxon>
        <taxon>Halobacteria</taxon>
        <taxon>Halobacteriales</taxon>
        <taxon>Natrialbaceae</taxon>
        <taxon>Natrinema</taxon>
    </lineage>
</organism>
<feature type="transmembrane region" description="Helical" evidence="2">
    <location>
        <begin position="6"/>
        <end position="24"/>
    </location>
</feature>
<sequence>MLLVEIVVVIAAVVVSVSAVRVLVKILPSAEAYEEHAGDEAYGAAELDASQGARRDPEHEPHPRR</sequence>
<keyword evidence="2" id="KW-0472">Membrane</keyword>
<proteinExistence type="predicted"/>
<reference evidence="3 4" key="1">
    <citation type="submission" date="2020-07" db="EMBL/GenBank/DDBJ databases">
        <authorList>
            <person name="Cui H."/>
        </authorList>
    </citation>
    <scope>NUCLEOTIDE SEQUENCE [LARGE SCALE GENOMIC DNA]</scope>
    <source>
        <strain evidence="3 4">YPL8</strain>
    </source>
</reference>
<accession>A0A7D5KQL0</accession>